<dbReference type="Proteomes" id="UP001226867">
    <property type="component" value="Unassembled WGS sequence"/>
</dbReference>
<proteinExistence type="predicted"/>
<keyword evidence="3" id="KW-1185">Reference proteome</keyword>
<accession>A0ABT9SDF6</accession>
<name>A0ABT9SDF6_9BURK</name>
<evidence type="ECO:0000256" key="1">
    <source>
        <dbReference type="SAM" id="MobiDB-lite"/>
    </source>
</evidence>
<protein>
    <submittedName>
        <fullName evidence="2">Uncharacterized protein</fullName>
    </submittedName>
</protein>
<reference evidence="2 3" key="1">
    <citation type="submission" date="2023-07" db="EMBL/GenBank/DDBJ databases">
        <title>Sorghum-associated microbial communities from plants grown in Nebraska, USA.</title>
        <authorList>
            <person name="Schachtman D."/>
        </authorList>
    </citation>
    <scope>NUCLEOTIDE SEQUENCE [LARGE SCALE GENOMIC DNA]</scope>
    <source>
        <strain evidence="2 3">DS1607</strain>
    </source>
</reference>
<feature type="region of interest" description="Disordered" evidence="1">
    <location>
        <begin position="1"/>
        <end position="40"/>
    </location>
</feature>
<organism evidence="2 3">
    <name type="scientific">Variovorax ginsengisoli</name>
    <dbReference type="NCBI Taxonomy" id="363844"/>
    <lineage>
        <taxon>Bacteria</taxon>
        <taxon>Pseudomonadati</taxon>
        <taxon>Pseudomonadota</taxon>
        <taxon>Betaproteobacteria</taxon>
        <taxon>Burkholderiales</taxon>
        <taxon>Comamonadaceae</taxon>
        <taxon>Variovorax</taxon>
    </lineage>
</organism>
<evidence type="ECO:0000313" key="3">
    <source>
        <dbReference type="Proteomes" id="UP001226867"/>
    </source>
</evidence>
<dbReference type="EMBL" id="JAUSRO010000018">
    <property type="protein sequence ID" value="MDP9902398.1"/>
    <property type="molecule type" value="Genomic_DNA"/>
</dbReference>
<sequence length="40" mass="3916">MGGADAAQALVRAHPDEGAFRITPDPDGIAGTEPQAAGLA</sequence>
<comment type="caution">
    <text evidence="2">The sequence shown here is derived from an EMBL/GenBank/DDBJ whole genome shotgun (WGS) entry which is preliminary data.</text>
</comment>
<gene>
    <name evidence="2" type="ORF">J2W36_004675</name>
</gene>
<evidence type="ECO:0000313" key="2">
    <source>
        <dbReference type="EMBL" id="MDP9902398.1"/>
    </source>
</evidence>